<dbReference type="GO" id="GO:0000781">
    <property type="term" value="C:chromosome, telomeric region"/>
    <property type="evidence" value="ECO:0007669"/>
    <property type="project" value="TreeGrafter"/>
</dbReference>
<gene>
    <name evidence="9" type="ORF">KI387_009095</name>
</gene>
<evidence type="ECO:0000313" key="9">
    <source>
        <dbReference type="EMBL" id="KAH9304691.1"/>
    </source>
</evidence>
<keyword evidence="5" id="KW-0233">DNA recombination</keyword>
<evidence type="ECO:0000313" key="10">
    <source>
        <dbReference type="Proteomes" id="UP000824469"/>
    </source>
</evidence>
<organism evidence="9 10">
    <name type="scientific">Taxus chinensis</name>
    <name type="common">Chinese yew</name>
    <name type="synonym">Taxus wallichiana var. chinensis</name>
    <dbReference type="NCBI Taxonomy" id="29808"/>
    <lineage>
        <taxon>Eukaryota</taxon>
        <taxon>Viridiplantae</taxon>
        <taxon>Streptophyta</taxon>
        <taxon>Embryophyta</taxon>
        <taxon>Tracheophyta</taxon>
        <taxon>Spermatophyta</taxon>
        <taxon>Pinopsida</taxon>
        <taxon>Pinidae</taxon>
        <taxon>Conifers II</taxon>
        <taxon>Cupressales</taxon>
        <taxon>Taxaceae</taxon>
        <taxon>Taxus</taxon>
    </lineage>
</organism>
<dbReference type="PANTHER" id="PTHR13989:SF16">
    <property type="entry name" value="REPLICATION PROTEIN A2"/>
    <property type="match status" value="1"/>
</dbReference>
<evidence type="ECO:0000259" key="8">
    <source>
        <dbReference type="Pfam" id="PF01336"/>
    </source>
</evidence>
<dbReference type="InterPro" id="IPR004365">
    <property type="entry name" value="NA-bd_OB_tRNA"/>
</dbReference>
<proteinExistence type="predicted"/>
<dbReference type="GO" id="GO:0006260">
    <property type="term" value="P:DNA replication"/>
    <property type="evidence" value="ECO:0007669"/>
    <property type="project" value="UniProtKB-KW"/>
</dbReference>
<comment type="subcellular location">
    <subcellularLocation>
        <location evidence="1">Nucleus</location>
    </subcellularLocation>
</comment>
<feature type="domain" description="OB" evidence="8">
    <location>
        <begin position="106"/>
        <end position="180"/>
    </location>
</feature>
<dbReference type="CDD" id="cd04478">
    <property type="entry name" value="RPA2_DBD_D"/>
    <property type="match status" value="1"/>
</dbReference>
<keyword evidence="6" id="KW-0234">DNA repair</keyword>
<dbReference type="Pfam" id="PF01336">
    <property type="entry name" value="tRNA_anti-codon"/>
    <property type="match status" value="1"/>
</dbReference>
<evidence type="ECO:0000256" key="1">
    <source>
        <dbReference type="ARBA" id="ARBA00004123"/>
    </source>
</evidence>
<dbReference type="FunFam" id="2.40.50.140:FF:000184">
    <property type="entry name" value="replication protein A 32 kDa subunit A-like"/>
    <property type="match status" value="1"/>
</dbReference>
<dbReference type="GO" id="GO:0000724">
    <property type="term" value="P:double-strand break repair via homologous recombination"/>
    <property type="evidence" value="ECO:0007669"/>
    <property type="project" value="TreeGrafter"/>
</dbReference>
<keyword evidence="10" id="KW-1185">Reference proteome</keyword>
<dbReference type="GO" id="GO:0003697">
    <property type="term" value="F:single-stranded DNA binding"/>
    <property type="evidence" value="ECO:0007669"/>
    <property type="project" value="TreeGrafter"/>
</dbReference>
<dbReference type="EMBL" id="JAHRHJ020000008">
    <property type="protein sequence ID" value="KAH9304691.1"/>
    <property type="molecule type" value="Genomic_DNA"/>
</dbReference>
<dbReference type="GO" id="GO:0005662">
    <property type="term" value="C:DNA replication factor A complex"/>
    <property type="evidence" value="ECO:0007669"/>
    <property type="project" value="TreeGrafter"/>
</dbReference>
<dbReference type="AlphaFoldDB" id="A0AA38FJ94"/>
<dbReference type="GO" id="GO:0006289">
    <property type="term" value="P:nucleotide-excision repair"/>
    <property type="evidence" value="ECO:0007669"/>
    <property type="project" value="TreeGrafter"/>
</dbReference>
<reference evidence="9 10" key="1">
    <citation type="journal article" date="2021" name="Nat. Plants">
        <title>The Taxus genome provides insights into paclitaxel biosynthesis.</title>
        <authorList>
            <person name="Xiong X."/>
            <person name="Gou J."/>
            <person name="Liao Q."/>
            <person name="Li Y."/>
            <person name="Zhou Q."/>
            <person name="Bi G."/>
            <person name="Li C."/>
            <person name="Du R."/>
            <person name="Wang X."/>
            <person name="Sun T."/>
            <person name="Guo L."/>
            <person name="Liang H."/>
            <person name="Lu P."/>
            <person name="Wu Y."/>
            <person name="Zhang Z."/>
            <person name="Ro D.K."/>
            <person name="Shang Y."/>
            <person name="Huang S."/>
            <person name="Yan J."/>
        </authorList>
    </citation>
    <scope>NUCLEOTIDE SEQUENCE [LARGE SCALE GENOMIC DNA]</scope>
    <source>
        <strain evidence="9">Ta-2019</strain>
    </source>
</reference>
<name>A0AA38FJ94_TAXCH</name>
<dbReference type="Proteomes" id="UP000824469">
    <property type="component" value="Unassembled WGS sequence"/>
</dbReference>
<evidence type="ECO:0000256" key="3">
    <source>
        <dbReference type="ARBA" id="ARBA00022763"/>
    </source>
</evidence>
<comment type="caution">
    <text evidence="9">The sequence shown here is derived from an EMBL/GenBank/DDBJ whole genome shotgun (WGS) entry which is preliminary data.</text>
</comment>
<evidence type="ECO:0000256" key="6">
    <source>
        <dbReference type="ARBA" id="ARBA00023204"/>
    </source>
</evidence>
<keyword evidence="4" id="KW-0238">DNA-binding</keyword>
<evidence type="ECO:0000256" key="4">
    <source>
        <dbReference type="ARBA" id="ARBA00023125"/>
    </source>
</evidence>
<keyword evidence="7" id="KW-0539">Nucleus</keyword>
<dbReference type="SUPFAM" id="SSF50249">
    <property type="entry name" value="Nucleic acid-binding proteins"/>
    <property type="match status" value="1"/>
</dbReference>
<keyword evidence="2" id="KW-0235">DNA replication</keyword>
<dbReference type="GO" id="GO:0035861">
    <property type="term" value="C:site of double-strand break"/>
    <property type="evidence" value="ECO:0007669"/>
    <property type="project" value="TreeGrafter"/>
</dbReference>
<dbReference type="InterPro" id="IPR012340">
    <property type="entry name" value="NA-bd_OB-fold"/>
</dbReference>
<dbReference type="InterPro" id="IPR040260">
    <property type="entry name" value="RFA2-like"/>
</dbReference>
<accession>A0AA38FJ94</accession>
<evidence type="ECO:0000256" key="2">
    <source>
        <dbReference type="ARBA" id="ARBA00022705"/>
    </source>
</evidence>
<dbReference type="Gene3D" id="2.40.50.140">
    <property type="entry name" value="Nucleic acid-binding proteins"/>
    <property type="match status" value="1"/>
</dbReference>
<dbReference type="OMA" id="TFHFIDC"/>
<sequence length="289" mass="31487">MYGMQSQSDGGSLFSGGGFMPSQATQVNEGGFSSTRVSGFPDLDLLIFCILSRSVLTFLFCALGFQKTGNSTGLLPLTVKQISLATHKQSDENSNYNIDGVEVNNVTLVGMVFSKEERITDVSFYLDDGTGKIEVKRWVNDAMESAEMAAVQNGLYVRVHGHLRSFQSKKHVNAFSVRPITDFNEITFHNLECIFTHLCNLKIQGGGVTQPPASPGYKVPPMGLPGVSTHTASHNQFTSPGSVSKAGSKEDLHRSVQNIFEEPANLAIEQGVHVDEVVRRLPGFTKKQI</sequence>
<dbReference type="PANTHER" id="PTHR13989">
    <property type="entry name" value="REPLICATION PROTEIN A-RELATED"/>
    <property type="match status" value="1"/>
</dbReference>
<evidence type="ECO:0000256" key="5">
    <source>
        <dbReference type="ARBA" id="ARBA00023172"/>
    </source>
</evidence>
<protein>
    <recommendedName>
        <fullName evidence="8">OB domain-containing protein</fullName>
    </recommendedName>
</protein>
<feature type="non-terminal residue" evidence="9">
    <location>
        <position position="1"/>
    </location>
</feature>
<keyword evidence="3" id="KW-0227">DNA damage</keyword>
<evidence type="ECO:0000256" key="7">
    <source>
        <dbReference type="ARBA" id="ARBA00023242"/>
    </source>
</evidence>